<reference evidence="2" key="1">
    <citation type="submission" date="2021-01" db="EMBL/GenBank/DDBJ databases">
        <authorList>
            <person name="Corre E."/>
            <person name="Pelletier E."/>
            <person name="Niang G."/>
            <person name="Scheremetjew M."/>
            <person name="Finn R."/>
            <person name="Kale V."/>
            <person name="Holt S."/>
            <person name="Cochrane G."/>
            <person name="Meng A."/>
            <person name="Brown T."/>
            <person name="Cohen L."/>
        </authorList>
    </citation>
    <scope>NUCLEOTIDE SEQUENCE</scope>
    <source>
        <strain evidence="2">CCAP 955/1</strain>
    </source>
</reference>
<dbReference type="Pfam" id="PF19060">
    <property type="entry name" value="DVNP"/>
    <property type="match status" value="1"/>
</dbReference>
<protein>
    <submittedName>
        <fullName evidence="2">Uncharacterized protein</fullName>
    </submittedName>
</protein>
<gene>
    <name evidence="2" type="ORF">SELO1098_LOCUS20151</name>
</gene>
<dbReference type="AlphaFoldDB" id="A0A7S3M9I6"/>
<evidence type="ECO:0000313" key="2">
    <source>
        <dbReference type="EMBL" id="CAE0291306.1"/>
    </source>
</evidence>
<dbReference type="GO" id="GO:0003677">
    <property type="term" value="F:DNA binding"/>
    <property type="evidence" value="ECO:0007669"/>
    <property type="project" value="InterPro"/>
</dbReference>
<feature type="region of interest" description="Disordered" evidence="1">
    <location>
        <begin position="1"/>
        <end position="21"/>
    </location>
</feature>
<name>A0A7S3M9I6_9STRA</name>
<accession>A0A7S3M9I6</accession>
<evidence type="ECO:0000256" key="1">
    <source>
        <dbReference type="SAM" id="MobiDB-lite"/>
    </source>
</evidence>
<dbReference type="GO" id="GO:0051276">
    <property type="term" value="P:chromosome organization"/>
    <property type="evidence" value="ECO:0007669"/>
    <property type="project" value="InterPro"/>
</dbReference>
<sequence length="119" mass="12440">MKQDALMTNKRGKIVSKRGSASGKRKYTKIEEWVECLVEARKALHITGFVAVNGRTLQGKALYVKTKALRAARGSASAAASGFAEPGTPARRTSVAAAAAGLSAQRRSSGLAVAPWPTG</sequence>
<dbReference type="InterPro" id="IPR043928">
    <property type="entry name" value="DNVP"/>
</dbReference>
<organism evidence="2">
    <name type="scientific">Spumella elongata</name>
    <dbReference type="NCBI Taxonomy" id="89044"/>
    <lineage>
        <taxon>Eukaryota</taxon>
        <taxon>Sar</taxon>
        <taxon>Stramenopiles</taxon>
        <taxon>Ochrophyta</taxon>
        <taxon>Chrysophyceae</taxon>
        <taxon>Chromulinales</taxon>
        <taxon>Chromulinaceae</taxon>
        <taxon>Spumella</taxon>
    </lineage>
</organism>
<proteinExistence type="predicted"/>
<dbReference type="EMBL" id="HBIC01039224">
    <property type="protein sequence ID" value="CAE0291306.1"/>
    <property type="molecule type" value="Transcribed_RNA"/>
</dbReference>